<feature type="coiled-coil region" evidence="1">
    <location>
        <begin position="46"/>
        <end position="122"/>
    </location>
</feature>
<evidence type="ECO:0000313" key="4">
    <source>
        <dbReference type="Proteomes" id="UP001222030"/>
    </source>
</evidence>
<feature type="domain" description="Spore protein YkvP/CgeB glycosyl transferase-like" evidence="2">
    <location>
        <begin position="466"/>
        <end position="574"/>
    </location>
</feature>
<evidence type="ECO:0000259" key="2">
    <source>
        <dbReference type="Pfam" id="PF13524"/>
    </source>
</evidence>
<dbReference type="Pfam" id="PF13692">
    <property type="entry name" value="Glyco_trans_1_4"/>
    <property type="match status" value="1"/>
</dbReference>
<reference evidence="3 4" key="1">
    <citation type="submission" date="2023-01" db="EMBL/GenBank/DDBJ databases">
        <title>Novel species of the genus Vogesella isolated from rivers.</title>
        <authorList>
            <person name="Lu H."/>
        </authorList>
    </citation>
    <scope>NUCLEOTIDE SEQUENCE [LARGE SCALE GENOMIC DNA]</scope>
    <source>
        <strain evidence="3 4">LYT5W</strain>
    </source>
</reference>
<protein>
    <submittedName>
        <fullName evidence="3">DUF3880 domain-containing protein</fullName>
    </submittedName>
</protein>
<sequence>MATFTSYVKMKNQKNNRVTKRKVTATSKADLEKKLDLVTSAAAEKIEILEGEIEASSSQLREARIKYRNVTKQVAGYKQELSLIGKKYGEALEQRDVIEQQLALLNHQVEQLNNNLLEKDSALSVNMAVTQSIQSEQEHMKMEFLRSRLALHDMRQELARVQGELGEQRLKAANLKNTLSYQLGHALIFSTRSWKGLLSLPLKLLALKKIAKERRRIPVPPSMQPTPLLETTDITARTDILHLERAIEKLVLDTGDGITNALRRLKVASIMDEFTYLSYEPECNLLQLTPQNWLTELESFRPELLMIESAWRGKNDLWGSKVGHMSQEVVSIVEWCRSKNVPTIFWNKEDPVHFETFLNTAKLFDYVFTTDIDCISRYKTALGHDHVYFLPFAAQPKVNNPIESYQRRDAFCFAGAYYAKYPDRTRDLGDFLLSLPSFKPVEIYDRNYGKNDPNYQFPAEYQPFIVGTLPYSEIDKAYKGYYYAINLNSIKQSQSMFARRVFELLASNTITVSNFSRGVRAMFGDLVFTGDSGSELVRRLKSIAGNPLKVKQLRLMALRKIMLEHTYQDRLAYIYSKVSSTPLENMLPAICVTGYARTIGECGTLMQHFTRQTYDKKRLVIVTTNGLDTTGLEPQDNVTLLSASDAEQIRLRDTCGGAWLSVMVVEDYYGPHYLTDIIIATRYTDAQVIGKGALYKLKDGNLQLNHGECIYQEMSSLPARCSLAFGPQIPENNLREWITSLYTYHYENARAFSVDEFSYCMNGADEAERFDAFNAPKLTTGYGLAELNQVAENCQPFERAVDDLPTLHATTLNELLEPAKHTQVSALMENGLLILTSSLPDGKHEYWYAKREHSLSELNVQNGKLRLHMETSPGLNLQFVLFFMDGNKERISHVVKPANRNVEVPLPLGTVSVKFGLRIYAAGSASLSSLILDFKPQTPCQQLTCNPYLVITNNYPSYNDLYKNAFVHSRVKAYKESGVACDVFRFKAEAALSYHEFEDIDVTTGGAEALEVQLRHGRYKHIVIHFIDRGIWDVVKHYLDRVQVTVWTHGADIQSYKRRAFLYDTPEQHAKAQALSDARLSLWREMLSPMHENLKVVFVSRYLAETSMEDLGIQIPADQYAIIHNPIDTDFFEYKPKRADQRKKILSIRPYASRIYANDLMVKAIVELQQYEFFKELEFRIIGDGPLFDETLAPIAGLENVIIERRFLNRHEIKALHQQYGLFMCPTRMDTQGVSRDEAMSSGLVPLTNAVAAVPEFTSTNNACLSESEDYISISEHIREMYFYKNKFLDLSQSAAASRRALVSTQDIIRRELEHISGKNKV</sequence>
<accession>A0ABT5IMB3</accession>
<evidence type="ECO:0000313" key="3">
    <source>
        <dbReference type="EMBL" id="MDC7713711.1"/>
    </source>
</evidence>
<dbReference type="Pfam" id="PF13524">
    <property type="entry name" value="Glyco_trans_1_2"/>
    <property type="match status" value="1"/>
</dbReference>
<dbReference type="PANTHER" id="PTHR45947">
    <property type="entry name" value="SULFOQUINOVOSYL TRANSFERASE SQD2"/>
    <property type="match status" value="1"/>
</dbReference>
<dbReference type="PANTHER" id="PTHR45947:SF3">
    <property type="entry name" value="SULFOQUINOVOSYL TRANSFERASE SQD2"/>
    <property type="match status" value="1"/>
</dbReference>
<name>A0ABT5IMB3_9NEIS</name>
<keyword evidence="1" id="KW-0175">Coiled coil</keyword>
<dbReference type="Proteomes" id="UP001222030">
    <property type="component" value="Unassembled WGS sequence"/>
</dbReference>
<dbReference type="SUPFAM" id="SSF53756">
    <property type="entry name" value="UDP-Glycosyltransferase/glycogen phosphorylase"/>
    <property type="match status" value="1"/>
</dbReference>
<dbReference type="Gene3D" id="3.40.50.2000">
    <property type="entry name" value="Glycogen Phosphorylase B"/>
    <property type="match status" value="2"/>
</dbReference>
<organism evidence="3 4">
    <name type="scientific">Vogesella margarita</name>
    <dbReference type="NCBI Taxonomy" id="2984199"/>
    <lineage>
        <taxon>Bacteria</taxon>
        <taxon>Pseudomonadati</taxon>
        <taxon>Pseudomonadota</taxon>
        <taxon>Betaproteobacteria</taxon>
        <taxon>Neisseriales</taxon>
        <taxon>Chromobacteriaceae</taxon>
        <taxon>Vogesella</taxon>
    </lineage>
</organism>
<dbReference type="RefSeq" id="WP_272771354.1">
    <property type="nucleotide sequence ID" value="NZ_JAQQLE010000003.1"/>
</dbReference>
<feature type="coiled-coil region" evidence="1">
    <location>
        <begin position="151"/>
        <end position="178"/>
    </location>
</feature>
<evidence type="ECO:0000256" key="1">
    <source>
        <dbReference type="SAM" id="Coils"/>
    </source>
</evidence>
<dbReference type="InterPro" id="IPR055259">
    <property type="entry name" value="YkvP/CgeB_Glyco_trans-like"/>
</dbReference>
<proteinExistence type="predicted"/>
<dbReference type="InterPro" id="IPR050194">
    <property type="entry name" value="Glycosyltransferase_grp1"/>
</dbReference>
<dbReference type="EMBL" id="JAQQLE010000003">
    <property type="protein sequence ID" value="MDC7713711.1"/>
    <property type="molecule type" value="Genomic_DNA"/>
</dbReference>
<keyword evidence="4" id="KW-1185">Reference proteome</keyword>
<comment type="caution">
    <text evidence="3">The sequence shown here is derived from an EMBL/GenBank/DDBJ whole genome shotgun (WGS) entry which is preliminary data.</text>
</comment>
<gene>
    <name evidence="3" type="ORF">PQU96_06105</name>
</gene>